<comment type="caution">
    <text evidence="1">The sequence shown here is derived from an EMBL/GenBank/DDBJ whole genome shotgun (WGS) entry which is preliminary data.</text>
</comment>
<dbReference type="Gene3D" id="3.10.180.10">
    <property type="entry name" value="2,3-Dihydroxybiphenyl 1,2-Dioxygenase, domain 1"/>
    <property type="match status" value="1"/>
</dbReference>
<dbReference type="RefSeq" id="WP_309940228.1">
    <property type="nucleotide sequence ID" value="NZ_AP025305.1"/>
</dbReference>
<dbReference type="AlphaFoldDB" id="A0AAE4BU14"/>
<evidence type="ECO:0000313" key="2">
    <source>
        <dbReference type="Proteomes" id="UP001185092"/>
    </source>
</evidence>
<gene>
    <name evidence="1" type="ORF">HNQ88_003394</name>
</gene>
<evidence type="ECO:0000313" key="1">
    <source>
        <dbReference type="EMBL" id="MDR6240328.1"/>
    </source>
</evidence>
<dbReference type="SUPFAM" id="SSF54593">
    <property type="entry name" value="Glyoxalase/Bleomycin resistance protein/Dihydroxybiphenyl dioxygenase"/>
    <property type="match status" value="1"/>
</dbReference>
<name>A0AAE4BU14_9BACT</name>
<protein>
    <submittedName>
        <fullName evidence="1">Catechol-2,3-dioxygenase</fullName>
    </submittedName>
</protein>
<sequence>MIIKELIINTAHLVEQKKFYSETMGLKLIDSDENSFVVEIGNSQLKFVSNESFTPYHFAINIPCNMVYEALAWLKEKVVILKDGENEVQEFVNWNAESIYFYDGDRNIVELIARKNLDNESNGDFGLEHWLEVSEIGMPVDNIAEILNRLRSKVGTDVYDGSVERFCAIGDEKGLIICIDKNKKKEWYPTKDFPYSSFFKLILDEKDKSFELEFNSGEIKIIHIA</sequence>
<keyword evidence="2" id="KW-1185">Reference proteome</keyword>
<accession>A0AAE4BU14</accession>
<proteinExistence type="predicted"/>
<dbReference type="InterPro" id="IPR029068">
    <property type="entry name" value="Glyas_Bleomycin-R_OHBP_Dase"/>
</dbReference>
<dbReference type="EMBL" id="JAVDQD010000004">
    <property type="protein sequence ID" value="MDR6240328.1"/>
    <property type="molecule type" value="Genomic_DNA"/>
</dbReference>
<dbReference type="Proteomes" id="UP001185092">
    <property type="component" value="Unassembled WGS sequence"/>
</dbReference>
<reference evidence="1" key="1">
    <citation type="submission" date="2023-07" db="EMBL/GenBank/DDBJ databases">
        <title>Genomic Encyclopedia of Type Strains, Phase IV (KMG-IV): sequencing the most valuable type-strain genomes for metagenomic binning, comparative biology and taxonomic classification.</title>
        <authorList>
            <person name="Goeker M."/>
        </authorList>
    </citation>
    <scope>NUCLEOTIDE SEQUENCE</scope>
    <source>
        <strain evidence="1">DSM 26174</strain>
    </source>
</reference>
<organism evidence="1 2">
    <name type="scientific">Aureibacter tunicatorum</name>
    <dbReference type="NCBI Taxonomy" id="866807"/>
    <lineage>
        <taxon>Bacteria</taxon>
        <taxon>Pseudomonadati</taxon>
        <taxon>Bacteroidota</taxon>
        <taxon>Cytophagia</taxon>
        <taxon>Cytophagales</taxon>
        <taxon>Persicobacteraceae</taxon>
        <taxon>Aureibacter</taxon>
    </lineage>
</organism>